<keyword evidence="2" id="KW-1185">Reference proteome</keyword>
<dbReference type="EMBL" id="JAWDGP010004560">
    <property type="protein sequence ID" value="KAK3763429.1"/>
    <property type="molecule type" value="Genomic_DNA"/>
</dbReference>
<dbReference type="AlphaFoldDB" id="A0AAE0Z5V5"/>
<accession>A0AAE0Z5V5</accession>
<name>A0AAE0Z5V5_9GAST</name>
<reference evidence="1" key="1">
    <citation type="journal article" date="2023" name="G3 (Bethesda)">
        <title>A reference genome for the long-term kleptoplast-retaining sea slug Elysia crispata morphotype clarki.</title>
        <authorList>
            <person name="Eastman K.E."/>
            <person name="Pendleton A.L."/>
            <person name="Shaikh M.A."/>
            <person name="Suttiyut T."/>
            <person name="Ogas R."/>
            <person name="Tomko P."/>
            <person name="Gavelis G."/>
            <person name="Widhalm J.R."/>
            <person name="Wisecaver J.H."/>
        </authorList>
    </citation>
    <scope>NUCLEOTIDE SEQUENCE</scope>
    <source>
        <strain evidence="1">ECLA1</strain>
    </source>
</reference>
<evidence type="ECO:0000313" key="2">
    <source>
        <dbReference type="Proteomes" id="UP001283361"/>
    </source>
</evidence>
<evidence type="ECO:0000313" key="1">
    <source>
        <dbReference type="EMBL" id="KAK3763429.1"/>
    </source>
</evidence>
<dbReference type="Proteomes" id="UP001283361">
    <property type="component" value="Unassembled WGS sequence"/>
</dbReference>
<proteinExistence type="predicted"/>
<protein>
    <submittedName>
        <fullName evidence="1">Uncharacterized protein</fullName>
    </submittedName>
</protein>
<organism evidence="1 2">
    <name type="scientific">Elysia crispata</name>
    <name type="common">lettuce slug</name>
    <dbReference type="NCBI Taxonomy" id="231223"/>
    <lineage>
        <taxon>Eukaryota</taxon>
        <taxon>Metazoa</taxon>
        <taxon>Spiralia</taxon>
        <taxon>Lophotrochozoa</taxon>
        <taxon>Mollusca</taxon>
        <taxon>Gastropoda</taxon>
        <taxon>Heterobranchia</taxon>
        <taxon>Euthyneura</taxon>
        <taxon>Panpulmonata</taxon>
        <taxon>Sacoglossa</taxon>
        <taxon>Placobranchoidea</taxon>
        <taxon>Plakobranchidae</taxon>
        <taxon>Elysia</taxon>
    </lineage>
</organism>
<sequence length="85" mass="9677">MISTISYPILYLIPFLPQVMHQPGRCSAPPSPPSGYTRYRDRCTIGDSRRGRNLYDVCAINYSIFHNISTGVESYSFTETRETLP</sequence>
<gene>
    <name evidence="1" type="ORF">RRG08_053283</name>
</gene>
<comment type="caution">
    <text evidence="1">The sequence shown here is derived from an EMBL/GenBank/DDBJ whole genome shotgun (WGS) entry which is preliminary data.</text>
</comment>